<dbReference type="OrthoDB" id="5380073at2"/>
<accession>A0A558ATJ2</accession>
<dbReference type="Gene3D" id="3.60.21.10">
    <property type="match status" value="1"/>
</dbReference>
<dbReference type="EMBL" id="VJWX01000466">
    <property type="protein sequence ID" value="TVT27571.1"/>
    <property type="molecule type" value="Genomic_DNA"/>
</dbReference>
<evidence type="ECO:0000259" key="2">
    <source>
        <dbReference type="Pfam" id="PF12850"/>
    </source>
</evidence>
<protein>
    <submittedName>
        <fullName evidence="3">Metallophosphoesterase</fullName>
    </submittedName>
</protein>
<comment type="caution">
    <text evidence="3">The sequence shown here is derived from an EMBL/GenBank/DDBJ whole genome shotgun (WGS) entry which is preliminary data.</text>
</comment>
<organism evidence="3 4">
    <name type="scientific">Amycolatopsis rhizosphaerae</name>
    <dbReference type="NCBI Taxonomy" id="2053003"/>
    <lineage>
        <taxon>Bacteria</taxon>
        <taxon>Bacillati</taxon>
        <taxon>Actinomycetota</taxon>
        <taxon>Actinomycetes</taxon>
        <taxon>Pseudonocardiales</taxon>
        <taxon>Pseudonocardiaceae</taxon>
        <taxon>Amycolatopsis</taxon>
    </lineage>
</organism>
<proteinExistence type="inferred from homology"/>
<name>A0A558ATJ2_9PSEU</name>
<dbReference type="InterPro" id="IPR024654">
    <property type="entry name" value="Calcineurin-like_PHP_lpxH"/>
</dbReference>
<dbReference type="SUPFAM" id="SSF56300">
    <property type="entry name" value="Metallo-dependent phosphatases"/>
    <property type="match status" value="1"/>
</dbReference>
<evidence type="ECO:0000256" key="1">
    <source>
        <dbReference type="ARBA" id="ARBA00008950"/>
    </source>
</evidence>
<feature type="domain" description="Calcineurin-like phosphoesterase" evidence="2">
    <location>
        <begin position="1"/>
        <end position="152"/>
    </location>
</feature>
<dbReference type="Proteomes" id="UP000320011">
    <property type="component" value="Unassembled WGS sequence"/>
</dbReference>
<dbReference type="Pfam" id="PF12850">
    <property type="entry name" value="Metallophos_2"/>
    <property type="match status" value="1"/>
</dbReference>
<reference evidence="3 4" key="2">
    <citation type="submission" date="2019-08" db="EMBL/GenBank/DDBJ databases">
        <title>Amycolatopsis acidicola sp. nov., isolated from peat swamp forest soil.</title>
        <authorList>
            <person name="Srisuk N."/>
        </authorList>
    </citation>
    <scope>NUCLEOTIDE SEQUENCE [LARGE SCALE GENOMIC DNA]</scope>
    <source>
        <strain evidence="3 4">TBRC 6029</strain>
    </source>
</reference>
<keyword evidence="4" id="KW-1185">Reference proteome</keyword>
<comment type="similarity">
    <text evidence="1">Belongs to the metallophosphoesterase superfamily. YfcE family.</text>
</comment>
<dbReference type="RefSeq" id="WP_144592350.1">
    <property type="nucleotide sequence ID" value="NZ_VJWX01000466.1"/>
</dbReference>
<sequence length="192" mass="21819">MSVWFTSDTHFDHALVAGLRGFSSPAEHDAHVVEQWNATVRPGDQVWHLGDVGMGRLARFADTLRQLHGEIHLVTGNHDEPWPGLRQAHKHQRAWLEHFASVQAYARRRIAGLNVLLCHFPYEGDHTGEDRASQYRLPDLGLWLLHGHVHSEWRTRGRQLNVGLDVNAMRPIHLDTIAAEISATRFDTSATR</sequence>
<evidence type="ECO:0000313" key="3">
    <source>
        <dbReference type="EMBL" id="TVT27571.1"/>
    </source>
</evidence>
<reference evidence="3 4" key="1">
    <citation type="submission" date="2019-07" db="EMBL/GenBank/DDBJ databases">
        <authorList>
            <person name="Duangmal K."/>
            <person name="Teo W.F.A."/>
        </authorList>
    </citation>
    <scope>NUCLEOTIDE SEQUENCE [LARGE SCALE GENOMIC DNA]</scope>
    <source>
        <strain evidence="3 4">TBRC 6029</strain>
    </source>
</reference>
<dbReference type="InterPro" id="IPR029052">
    <property type="entry name" value="Metallo-depent_PP-like"/>
</dbReference>
<gene>
    <name evidence="3" type="ORF">FNH05_30720</name>
</gene>
<evidence type="ECO:0000313" key="4">
    <source>
        <dbReference type="Proteomes" id="UP000320011"/>
    </source>
</evidence>
<dbReference type="AlphaFoldDB" id="A0A558ATJ2"/>